<evidence type="ECO:0000313" key="4">
    <source>
        <dbReference type="EMBL" id="GAN61610.1"/>
    </source>
</evidence>
<evidence type="ECO:0000313" key="6">
    <source>
        <dbReference type="Proteomes" id="UP000032671"/>
    </source>
</evidence>
<keyword evidence="7" id="KW-1185">Reference proteome</keyword>
<evidence type="ECO:0000259" key="3">
    <source>
        <dbReference type="Pfam" id="PF06791"/>
    </source>
</evidence>
<dbReference type="InterPro" id="IPR008258">
    <property type="entry name" value="Transglycosylase_SLT_dom_1"/>
</dbReference>
<dbReference type="InterPro" id="IPR023346">
    <property type="entry name" value="Lysozyme-like_dom_sf"/>
</dbReference>
<dbReference type="InterPro" id="IPR009628">
    <property type="entry name" value="Phage_tape_measure_N"/>
</dbReference>
<dbReference type="Proteomes" id="UP000032671">
    <property type="component" value="Unassembled WGS sequence"/>
</dbReference>
<evidence type="ECO:0000259" key="2">
    <source>
        <dbReference type="Pfam" id="PF01464"/>
    </source>
</evidence>
<reference evidence="4 6" key="1">
    <citation type="submission" date="2012-11" db="EMBL/GenBank/DDBJ databases">
        <title>Whole genome sequence of Acetobacter cibinongensis 4H-1.</title>
        <authorList>
            <person name="Azuma Y."/>
            <person name="Higashiura N."/>
            <person name="Hirakawa H."/>
            <person name="Matsushita K."/>
        </authorList>
    </citation>
    <scope>NUCLEOTIDE SEQUENCE [LARGE SCALE GENOMIC DNA]</scope>
    <source>
        <strain evidence="4 6">4H-1</strain>
    </source>
</reference>
<dbReference type="Pfam" id="PF06791">
    <property type="entry name" value="TMP_2"/>
    <property type="match status" value="1"/>
</dbReference>
<protein>
    <submittedName>
        <fullName evidence="4">Phage related minor tail Protein</fullName>
    </submittedName>
</protein>
<reference evidence="5 7" key="2">
    <citation type="submission" date="2019-07" db="EMBL/GenBank/DDBJ databases">
        <title>Whole genome shotgun sequence of Acetobacter cibinongensis NBRC 16605.</title>
        <authorList>
            <person name="Hosoyama A."/>
            <person name="Uohara A."/>
            <person name="Ohji S."/>
            <person name="Ichikawa N."/>
        </authorList>
    </citation>
    <scope>NUCLEOTIDE SEQUENCE [LARGE SCALE GENOMIC DNA]</scope>
    <source>
        <strain evidence="5 7">NBRC 16605</strain>
    </source>
</reference>
<feature type="domain" description="Transglycosylase SLT" evidence="2">
    <location>
        <begin position="779"/>
        <end position="866"/>
    </location>
</feature>
<dbReference type="Gene3D" id="1.10.530.10">
    <property type="match status" value="1"/>
</dbReference>
<accession>A0A0D6N7D4</accession>
<name>A0A0D6N7D4_9PROT</name>
<comment type="similarity">
    <text evidence="1">Belongs to the virb1 family.</text>
</comment>
<evidence type="ECO:0000313" key="7">
    <source>
        <dbReference type="Proteomes" id="UP000321891"/>
    </source>
</evidence>
<dbReference type="PANTHER" id="PTHR34491:SF156">
    <property type="entry name" value="KINESIN MOTOR DOMAIN-CONTAINING PROTEIN"/>
    <property type="match status" value="1"/>
</dbReference>
<dbReference type="EMBL" id="BAMV01000044">
    <property type="protein sequence ID" value="GAN61610.1"/>
    <property type="molecule type" value="Genomic_DNA"/>
</dbReference>
<dbReference type="Pfam" id="PF01464">
    <property type="entry name" value="SLT"/>
    <property type="match status" value="1"/>
</dbReference>
<dbReference type="Proteomes" id="UP000321891">
    <property type="component" value="Unassembled WGS sequence"/>
</dbReference>
<dbReference type="STRING" id="1231339.Abci_046_043"/>
<organism evidence="4 6">
    <name type="scientific">Acetobacter cibinongensis</name>
    <dbReference type="NCBI Taxonomy" id="146475"/>
    <lineage>
        <taxon>Bacteria</taxon>
        <taxon>Pseudomonadati</taxon>
        <taxon>Pseudomonadota</taxon>
        <taxon>Alphaproteobacteria</taxon>
        <taxon>Acetobacterales</taxon>
        <taxon>Acetobacteraceae</taxon>
        <taxon>Acetobacter</taxon>
    </lineage>
</organism>
<accession>A0A6N3SR86</accession>
<dbReference type="PANTHER" id="PTHR34491">
    <property type="entry name" value="A-TYPE INCLUSION PROTEIN, PUTATIVE-RELATED"/>
    <property type="match status" value="1"/>
</dbReference>
<gene>
    <name evidence="4" type="ORF">Abci_046_043</name>
    <name evidence="5" type="ORF">ACI01nite_24970</name>
</gene>
<dbReference type="EMBL" id="BJVU01000016">
    <property type="protein sequence ID" value="GEL59895.1"/>
    <property type="molecule type" value="Genomic_DNA"/>
</dbReference>
<evidence type="ECO:0000256" key="1">
    <source>
        <dbReference type="ARBA" id="ARBA00009387"/>
    </source>
</evidence>
<dbReference type="CDD" id="cd00254">
    <property type="entry name" value="LT-like"/>
    <property type="match status" value="1"/>
</dbReference>
<sequence>MAKASQVNEIITKFLVEDQTGQAAASIGSALDALTDKADALADSGQQISADLAKGLTTVKSAVQDSVASSLSGVSRLMASTAHLSDGIDQISHDIKIGAGNAENALTGVQEAADLTANSASAISTAFKNSLGGAKGSASDLITVMTQEAATVDKSWQNAAARAGDGVAKLQRQIRLALNEYDRLNVRGQEAVANGSTQPADVDRTLSAKKQQIDSLIQQEARLRVDLVATADSFADMAESGASASEVTSRLTAAQAAEILSLRTLKSAYDTGNLSLSGYQKGVEDVTTAYESLGTAANAALQRLSSGTQQRINTVTGVSASAPETDSRKGDFEAAAAEADKLRAELVPRAAAQRDYTAAQEKAAQALASNIISQKEYDDYVSKAKTSLDRQSASLGGNGAAAKLTAFEMGILADETHKFFDQVLAGGSAMQAAFYQVPNMVQVMGGLRASIGRVASALLGPGALIAGLAAGGVALGAMEYAAEEEEERLAGLGQRLRATRQDYSDIATASEQAARKLHKDEDGLSLSDSRTVVQTIVSVPTVDRTEIARLTTDARNLSTILGTTVPEAAKTMAQALQDPAKAAQDFAQQGLQGFDAGLILSVQHMQQMGDRTGALSAVLKTLEADTQGAADRALTPLQQALKKLKDETGGVGDVLTFTFEHIGSGIVSMAATSVSKLNEIIEKLEKLKTSTAVSTVSGWGAWLYGEVEGAVEHLVPSTLAHVMQQGNTSDPQFKSPAEAVTPKTVTNQTDAQSAQAAKAMLDTVAAEQGLSSDASWLLHKIQPQESSTGQYKAGQLVQSSAGAIGALQVMPSNAAGFDLTDLHGNESAAAKLLKGYYSKYDGDLTLTAMAYNWGPKNVDKWLQNGSDPNALPQETQNYVANTTEGAAYGPQTLAGFRAQSDAYISKGDSSTAGQMADLQRTYAGQKTALDALNKAYQAGDPQITDYAGSVKILKDQMDATSAAIANLRNPVEELDHTQDLAARSAAGLTGYQRQMIAVAQQVDQAQLSLNGTHATAAQVLAAQARAEQILTEQWQAGNAALATQTEGQEKATAAYKAGSMTAEQATAYAQAYAEASNSFAKGSPEFRQAMDTRVAAMSKATTAQKAFQLAQQNDSLRDNLTMLKAETDSLGQNADERKVSLAVMQKDLELHREYGAVLPEAAQENLALTRSVTQTTAEYEHQQQVLQDVTGSLSSMTDQLTDGITQGFLQGTSSGMSFKNVLSGIETQIAGLVIKMGLINPLLNEIDGGTRSTLSDVNKLFSGSSSGSGSGDFSQYLGGSSAGITSSGEVIGSSGLTVKDAQAFFGSGASAGSGGTVQHNGSLFNTGASGVGQVISNSGWAGNIGQMFSGGSAQSSTAGVGQAVGDSGWAFTGGQSLDSTAQTLGGSGINTSVNSGFGSMSDMFSGNGGLMSSGGMQAAGTVSGAAGLAGGALGGLTTGYSVGKKASNLTGGGKGGKIGAAVGAGIGTVVGAVFGGPIGAMIGGAVLGTVGGVIGGLFNKKHYVYDSVVGSDGQLSIGGSRTKHASDDVRDGLQTDLDTVNSVYSDAGITVSAGNYGEVGHYHKGKKRSSTSLSDLLGGIDLSSDKANENLALQQIMPKKFDSISDYTQAVESLVQLTDTLDALHVSVSKFDDATHVTVGNITGYTGDVQKVLSGLSGKELSTSALQSEISTVKELVGVTAGNAESLVDQVADLRDKYAQAADQAKRYGLDYQVILDKGNAIAQQMLAAETTKLTQADQSVQARYLAATGDQAGSDLVNFDVSAAQQRQQLRDEWQSYLGDSYASNSDYSAQMLDLDKTLAAERLKIQLTYADQSLAKQKALVQSDQSVKVRYLAATGDQEGSDLLSFDLSAAQQEQQLRDEWQSYLGDSYASNSDYSAQMLDLDKTLAAERLKIQNTYSGQTLENQKQAQQSLSNTFGSLRDYAKSLSLSDASPLSVSDQYKAANDNLQTDYGKALGGDSTALASVQQDMQSFLSVSKKLNGGGIGYVVDYKQIQAMLQSLGSMNTDKLTADAMRLIVQDSTTTLATILQQILQAVAKNTTELRFQTAKAAA</sequence>
<evidence type="ECO:0000313" key="5">
    <source>
        <dbReference type="EMBL" id="GEL59895.1"/>
    </source>
</evidence>
<dbReference type="SUPFAM" id="SSF53955">
    <property type="entry name" value="Lysozyme-like"/>
    <property type="match status" value="1"/>
</dbReference>
<feature type="domain" description="Bacteriophage tail tape measure N-terminal" evidence="3">
    <location>
        <begin position="398"/>
        <end position="589"/>
    </location>
</feature>
<proteinExistence type="inferred from homology"/>
<comment type="caution">
    <text evidence="4">The sequence shown here is derived from an EMBL/GenBank/DDBJ whole genome shotgun (WGS) entry which is preliminary data.</text>
</comment>